<proteinExistence type="inferred from homology"/>
<dbReference type="PROSITE" id="PS50213">
    <property type="entry name" value="FAS1"/>
    <property type="match status" value="2"/>
</dbReference>
<comment type="similarity">
    <text evidence="9">Belongs to the protein kinase superfamily. Ser/Thr protein kinase family. Aurora subfamily.</text>
</comment>
<feature type="domain" description="Protein kinase" evidence="11">
    <location>
        <begin position="22"/>
        <end position="273"/>
    </location>
</feature>
<comment type="catalytic activity">
    <reaction evidence="9">
        <text>L-seryl-[protein] + ATP = O-phospho-L-seryl-[protein] + ADP + H(+)</text>
        <dbReference type="Rhea" id="RHEA:17989"/>
        <dbReference type="Rhea" id="RHEA-COMP:9863"/>
        <dbReference type="Rhea" id="RHEA-COMP:11604"/>
        <dbReference type="ChEBI" id="CHEBI:15378"/>
        <dbReference type="ChEBI" id="CHEBI:29999"/>
        <dbReference type="ChEBI" id="CHEBI:30616"/>
        <dbReference type="ChEBI" id="CHEBI:83421"/>
        <dbReference type="ChEBI" id="CHEBI:456216"/>
        <dbReference type="EC" id="2.7.11.1"/>
    </reaction>
</comment>
<dbReference type="SUPFAM" id="SSF56112">
    <property type="entry name" value="Protein kinase-like (PK-like)"/>
    <property type="match status" value="1"/>
</dbReference>
<dbReference type="Proteomes" id="UP000823674">
    <property type="component" value="Chromosome A05"/>
</dbReference>
<evidence type="ECO:0000313" key="13">
    <source>
        <dbReference type="EMBL" id="KAG5395899.1"/>
    </source>
</evidence>
<evidence type="ECO:0000256" key="9">
    <source>
        <dbReference type="RuleBase" id="RU367134"/>
    </source>
</evidence>
<evidence type="ECO:0000256" key="2">
    <source>
        <dbReference type="ARBA" id="ARBA00022527"/>
    </source>
</evidence>
<dbReference type="SUPFAM" id="SSF82153">
    <property type="entry name" value="FAS1 domain"/>
    <property type="match status" value="2"/>
</dbReference>
<organism evidence="13 14">
    <name type="scientific">Brassica rapa subsp. trilocularis</name>
    <dbReference type="NCBI Taxonomy" id="1813537"/>
    <lineage>
        <taxon>Eukaryota</taxon>
        <taxon>Viridiplantae</taxon>
        <taxon>Streptophyta</taxon>
        <taxon>Embryophyta</taxon>
        <taxon>Tracheophyta</taxon>
        <taxon>Spermatophyta</taxon>
        <taxon>Magnoliopsida</taxon>
        <taxon>eudicotyledons</taxon>
        <taxon>Gunneridae</taxon>
        <taxon>Pentapetalae</taxon>
        <taxon>rosids</taxon>
        <taxon>malvids</taxon>
        <taxon>Brassicales</taxon>
        <taxon>Brassicaceae</taxon>
        <taxon>Brassiceae</taxon>
        <taxon>Brassica</taxon>
    </lineage>
</organism>
<dbReference type="Gene3D" id="1.10.510.10">
    <property type="entry name" value="Transferase(Phosphotransferase) domain 1"/>
    <property type="match status" value="1"/>
</dbReference>
<keyword evidence="6 8" id="KW-0067">ATP-binding</keyword>
<keyword evidence="3 9" id="KW-0808">Transferase</keyword>
<feature type="binding site" evidence="8">
    <location>
        <position position="55"/>
    </location>
    <ligand>
        <name>ATP</name>
        <dbReference type="ChEBI" id="CHEBI:30616"/>
    </ligand>
</feature>
<feature type="domain" description="FAS1" evidence="12">
    <location>
        <begin position="462"/>
        <end position="602"/>
    </location>
</feature>
<dbReference type="InterPro" id="IPR017441">
    <property type="entry name" value="Protein_kinase_ATP_BS"/>
</dbReference>
<dbReference type="SMART" id="SM00220">
    <property type="entry name" value="S_TKc"/>
    <property type="match status" value="1"/>
</dbReference>
<dbReference type="InterPro" id="IPR000782">
    <property type="entry name" value="FAS1_domain"/>
</dbReference>
<evidence type="ECO:0000259" key="11">
    <source>
        <dbReference type="PROSITE" id="PS50011"/>
    </source>
</evidence>
<evidence type="ECO:0000256" key="10">
    <source>
        <dbReference type="SAM" id="MobiDB-lite"/>
    </source>
</evidence>
<feature type="region of interest" description="Disordered" evidence="10">
    <location>
        <begin position="612"/>
        <end position="665"/>
    </location>
</feature>
<name>A0ABQ7MAU6_BRACM</name>
<dbReference type="PROSITE" id="PS50011">
    <property type="entry name" value="PROTEIN_KINASE_DOM"/>
    <property type="match status" value="1"/>
</dbReference>
<evidence type="ECO:0000313" key="14">
    <source>
        <dbReference type="Proteomes" id="UP000823674"/>
    </source>
</evidence>
<dbReference type="CDD" id="cd14007">
    <property type="entry name" value="STKc_Aurora"/>
    <property type="match status" value="1"/>
</dbReference>
<feature type="compositionally biased region" description="Low complexity" evidence="10">
    <location>
        <begin position="649"/>
        <end position="665"/>
    </location>
</feature>
<comment type="similarity">
    <text evidence="1">Belongs to the fasciclin-like AGP family.</text>
</comment>
<accession>A0ABQ7MAU6</accession>
<sequence length="692" mass="74735">MDKKPRDPDARDPEKPFSLADFEIGRPLGKGKFGRVYLAREVKSHFVVALKVIFKEQIEKYKLHHQLRREMEIQTSLRHPNILRLFGWFDDDERIFLILEYAHGGELYGLLKENGHLTEQQAATYISSLSQALAYCHGKCVIHRDIKPENLLLDHKGRLKIADFGWSVQSSNKRKTMCGTLDYLAPEMVEHRDHDHAVDNWTLGILCYEFLYGNPPFEAESQKDTFKRIVKIDLSFPPQPDVSAEARNLISQLLVKDPSKRLSLTKIMQHPWIVKNADPKGTFSLLALTLSLLALASTVHSHNITQILADNPEYSSFNSYLSQTKLADEINSRSTITLLVLNNGAMASLAGKHPLSVIKNALSLLVLLDYYDPQKLHKISDGTVLTTTLYQTTGNAPGNLGFVNITDLKGGKVGFGSAASGSKLDSSYTKSVKQIPYNISVLEIDAPIISPGLLTAPAPSAAVSNLTGLLEKAGCKTFAGLLVSSGVLKTYESTIEKGLTVFAPNDEAFKDDDVPDLTKLTQAEVVSLLEYHALAEYKPKGSLKTNKNKISTLATNGAGKYDLTTSTSGDEVVLHTGIAPSRLADTVLDATPVVIFTVDKVLLPPELFGNATSPAPAPAPVTAPTPSPAEGPSPTAASPPAPPTDESPESSPSDSPVGSANSKSANAAVAVSSPSLFAALVTLVAVAVSVSL</sequence>
<comment type="catalytic activity">
    <reaction evidence="9">
        <text>L-threonyl-[protein] + ATP = O-phospho-L-threonyl-[protein] + ADP + H(+)</text>
        <dbReference type="Rhea" id="RHEA:46608"/>
        <dbReference type="Rhea" id="RHEA-COMP:11060"/>
        <dbReference type="Rhea" id="RHEA-COMP:11605"/>
        <dbReference type="ChEBI" id="CHEBI:15378"/>
        <dbReference type="ChEBI" id="CHEBI:30013"/>
        <dbReference type="ChEBI" id="CHEBI:30616"/>
        <dbReference type="ChEBI" id="CHEBI:61977"/>
        <dbReference type="ChEBI" id="CHEBI:456216"/>
        <dbReference type="EC" id="2.7.11.1"/>
    </reaction>
</comment>
<dbReference type="Pfam" id="PF02469">
    <property type="entry name" value="Fasciclin"/>
    <property type="match status" value="1"/>
</dbReference>
<reference evidence="13 14" key="1">
    <citation type="submission" date="2021-03" db="EMBL/GenBank/DDBJ databases">
        <authorList>
            <person name="King G.J."/>
            <person name="Bancroft I."/>
            <person name="Baten A."/>
            <person name="Bloomfield J."/>
            <person name="Borpatragohain P."/>
            <person name="He Z."/>
            <person name="Irish N."/>
            <person name="Irwin J."/>
            <person name="Liu K."/>
            <person name="Mauleon R.P."/>
            <person name="Moore J."/>
            <person name="Morris R."/>
            <person name="Ostergaard L."/>
            <person name="Wang B."/>
            <person name="Wells R."/>
        </authorList>
    </citation>
    <scope>NUCLEOTIDE SEQUENCE [LARGE SCALE GENOMIC DNA]</scope>
    <source>
        <strain evidence="13">R-o-18</strain>
        <tissue evidence="13">Leaf</tissue>
    </source>
</reference>
<dbReference type="InterPro" id="IPR030616">
    <property type="entry name" value="Aur-like"/>
</dbReference>
<keyword evidence="2 9" id="KW-0723">Serine/threonine-protein kinase</keyword>
<evidence type="ECO:0000256" key="4">
    <source>
        <dbReference type="ARBA" id="ARBA00022741"/>
    </source>
</evidence>
<dbReference type="InterPro" id="IPR000719">
    <property type="entry name" value="Prot_kinase_dom"/>
</dbReference>
<evidence type="ECO:0000256" key="5">
    <source>
        <dbReference type="ARBA" id="ARBA00022777"/>
    </source>
</evidence>
<keyword evidence="7" id="KW-0654">Proteoglycan</keyword>
<dbReference type="Gene3D" id="3.30.200.20">
    <property type="entry name" value="Phosphorylase Kinase, domain 1"/>
    <property type="match status" value="1"/>
</dbReference>
<evidence type="ECO:0000256" key="8">
    <source>
        <dbReference type="PROSITE-ProRule" id="PRU10141"/>
    </source>
</evidence>
<dbReference type="SMART" id="SM00554">
    <property type="entry name" value="FAS1"/>
    <property type="match status" value="1"/>
</dbReference>
<feature type="domain" description="FAS1" evidence="12">
    <location>
        <begin position="301"/>
        <end position="448"/>
    </location>
</feature>
<dbReference type="PANTHER" id="PTHR24350">
    <property type="entry name" value="SERINE/THREONINE-PROTEIN KINASE IAL-RELATED"/>
    <property type="match status" value="1"/>
</dbReference>
<evidence type="ECO:0000259" key="12">
    <source>
        <dbReference type="PROSITE" id="PS50213"/>
    </source>
</evidence>
<evidence type="ECO:0000256" key="1">
    <source>
        <dbReference type="ARBA" id="ARBA00007843"/>
    </source>
</evidence>
<evidence type="ECO:0000256" key="3">
    <source>
        <dbReference type="ARBA" id="ARBA00022679"/>
    </source>
</evidence>
<dbReference type="EMBL" id="JADBGQ010000005">
    <property type="protein sequence ID" value="KAG5395899.1"/>
    <property type="molecule type" value="Genomic_DNA"/>
</dbReference>
<evidence type="ECO:0000256" key="6">
    <source>
        <dbReference type="ARBA" id="ARBA00022840"/>
    </source>
</evidence>
<evidence type="ECO:0000256" key="7">
    <source>
        <dbReference type="ARBA" id="ARBA00022974"/>
    </source>
</evidence>
<keyword evidence="14" id="KW-1185">Reference proteome</keyword>
<comment type="caution">
    <text evidence="13">The sequence shown here is derived from an EMBL/GenBank/DDBJ whole genome shotgun (WGS) entry which is preliminary data.</text>
</comment>
<dbReference type="PROSITE" id="PS00108">
    <property type="entry name" value="PROTEIN_KINASE_ST"/>
    <property type="match status" value="1"/>
</dbReference>
<dbReference type="EC" id="2.7.11.1" evidence="9"/>
<dbReference type="InterPro" id="IPR011009">
    <property type="entry name" value="Kinase-like_dom_sf"/>
</dbReference>
<dbReference type="InterPro" id="IPR008271">
    <property type="entry name" value="Ser/Thr_kinase_AS"/>
</dbReference>
<dbReference type="InterPro" id="IPR036378">
    <property type="entry name" value="FAS1_dom_sf"/>
</dbReference>
<protein>
    <recommendedName>
        <fullName evidence="9">Aurora kinase</fullName>
        <ecNumber evidence="9">2.7.11.1</ecNumber>
    </recommendedName>
</protein>
<feature type="compositionally biased region" description="Pro residues" evidence="10">
    <location>
        <begin position="615"/>
        <end position="645"/>
    </location>
</feature>
<gene>
    <name evidence="13" type="primary">A05p006770.1_BraROA</name>
    <name evidence="13" type="ORF">IGI04_017713</name>
</gene>
<keyword evidence="7" id="KW-0325">Glycoprotein</keyword>
<dbReference type="Gene3D" id="2.30.180.10">
    <property type="entry name" value="FAS1 domain"/>
    <property type="match status" value="2"/>
</dbReference>
<dbReference type="PROSITE" id="PS00107">
    <property type="entry name" value="PROTEIN_KINASE_ATP"/>
    <property type="match status" value="1"/>
</dbReference>
<dbReference type="Pfam" id="PF00069">
    <property type="entry name" value="Pkinase"/>
    <property type="match status" value="1"/>
</dbReference>
<keyword evidence="4 8" id="KW-0547">Nucleotide-binding</keyword>
<keyword evidence="5 9" id="KW-0418">Kinase</keyword>